<dbReference type="PANTHER" id="PTHR10556">
    <property type="entry name" value="3-OXO-5-ALPHA-STEROID 4-DEHYDROGENASE"/>
    <property type="match status" value="1"/>
</dbReference>
<dbReference type="InterPro" id="IPR039357">
    <property type="entry name" value="SRD5A/TECR"/>
</dbReference>
<keyword evidence="5 9" id="KW-1133">Transmembrane helix</keyword>
<evidence type="ECO:0000256" key="1">
    <source>
        <dbReference type="ARBA" id="ARBA00004141"/>
    </source>
</evidence>
<comment type="subcellular location">
    <subcellularLocation>
        <location evidence="1">Membrane</location>
        <topology evidence="1">Multi-pass membrane protein</topology>
    </subcellularLocation>
</comment>
<sequence>MASKLSLRLLNRSPRQPIKKLPATLEIPDNATVEDVKITIARQTGVSDFNRIGLFDPVTKKTLKNRKALIRDHESVVSTGELLVKDLGPQVAWRTVYVVEYVGPILVHLLIVALRPYIYVIPPYVYKSEKETPVATVQWLLFAMFQFHFIKRELETLFVHKFSANTMPASKIFANSAFYWLLAGLLSALDIYAPNSFSARSELGPIDFVGVALFVYGEICNFIVHKHLASLRSRGGTEKGIPNCIGSNLVTSPNYMFEVIAWLGVILVSRSWAVVIFITVGTSYMRSWSRGKEKALREQFGDKYKKKRYTMLPGIF</sequence>
<evidence type="ECO:0000256" key="3">
    <source>
        <dbReference type="ARBA" id="ARBA00022516"/>
    </source>
</evidence>
<protein>
    <recommendedName>
        <fullName evidence="10">3-oxo-5-alpha-steroid 4-dehydrogenase C-terminal domain-containing protein</fullName>
    </recommendedName>
</protein>
<evidence type="ECO:0000256" key="9">
    <source>
        <dbReference type="SAM" id="Phobius"/>
    </source>
</evidence>
<evidence type="ECO:0000259" key="10">
    <source>
        <dbReference type="Pfam" id="PF02544"/>
    </source>
</evidence>
<feature type="transmembrane region" description="Helical" evidence="9">
    <location>
        <begin position="259"/>
        <end position="284"/>
    </location>
</feature>
<evidence type="ECO:0000313" key="11">
    <source>
        <dbReference type="EMBL" id="KAL1865846.1"/>
    </source>
</evidence>
<keyword evidence="3" id="KW-0444">Lipid biosynthesis</keyword>
<keyword evidence="12" id="KW-1185">Reference proteome</keyword>
<keyword evidence="4 9" id="KW-0812">Transmembrane</keyword>
<evidence type="ECO:0000256" key="6">
    <source>
        <dbReference type="ARBA" id="ARBA00023002"/>
    </source>
</evidence>
<dbReference type="Proteomes" id="UP001586593">
    <property type="component" value="Unassembled WGS sequence"/>
</dbReference>
<proteinExistence type="inferred from homology"/>
<accession>A0ABR3WQB2</accession>
<evidence type="ECO:0000256" key="5">
    <source>
        <dbReference type="ARBA" id="ARBA00022989"/>
    </source>
</evidence>
<comment type="similarity">
    <text evidence="2">Belongs to the steroid 5-alpha reductase family.</text>
</comment>
<evidence type="ECO:0000313" key="12">
    <source>
        <dbReference type="Proteomes" id="UP001586593"/>
    </source>
</evidence>
<reference evidence="11 12" key="1">
    <citation type="journal article" date="2024" name="Commun. Biol.">
        <title>Comparative genomic analysis of thermophilic fungi reveals convergent evolutionary adaptations and gene losses.</title>
        <authorList>
            <person name="Steindorff A.S."/>
            <person name="Aguilar-Pontes M.V."/>
            <person name="Robinson A.J."/>
            <person name="Andreopoulos B."/>
            <person name="LaButti K."/>
            <person name="Kuo A."/>
            <person name="Mondo S."/>
            <person name="Riley R."/>
            <person name="Otillar R."/>
            <person name="Haridas S."/>
            <person name="Lipzen A."/>
            <person name="Grimwood J."/>
            <person name="Schmutz J."/>
            <person name="Clum A."/>
            <person name="Reid I.D."/>
            <person name="Moisan M.C."/>
            <person name="Butler G."/>
            <person name="Nguyen T.T.M."/>
            <person name="Dewar K."/>
            <person name="Conant G."/>
            <person name="Drula E."/>
            <person name="Henrissat B."/>
            <person name="Hansel C."/>
            <person name="Singer S."/>
            <person name="Hutchinson M.I."/>
            <person name="de Vries R.P."/>
            <person name="Natvig D.O."/>
            <person name="Powell A.J."/>
            <person name="Tsang A."/>
            <person name="Grigoriev I.V."/>
        </authorList>
    </citation>
    <scope>NUCLEOTIDE SEQUENCE [LARGE SCALE GENOMIC DNA]</scope>
    <source>
        <strain evidence="11 12">ATCC 24622</strain>
    </source>
</reference>
<feature type="domain" description="3-oxo-5-alpha-steroid 4-dehydrogenase C-terminal" evidence="10">
    <location>
        <begin position="165"/>
        <end position="316"/>
    </location>
</feature>
<comment type="caution">
    <text evidence="11">The sequence shown here is derived from an EMBL/GenBank/DDBJ whole genome shotgun (WGS) entry which is preliminary data.</text>
</comment>
<dbReference type="PANTHER" id="PTHR10556:SF28">
    <property type="entry name" value="VERY-LONG-CHAIN ENOYL-COA REDUCTASE"/>
    <property type="match status" value="1"/>
</dbReference>
<gene>
    <name evidence="11" type="ORF">VTK73DRAFT_5025</name>
</gene>
<dbReference type="PROSITE" id="PS50244">
    <property type="entry name" value="S5A_REDUCTASE"/>
    <property type="match status" value="1"/>
</dbReference>
<feature type="transmembrane region" description="Helical" evidence="9">
    <location>
        <begin position="132"/>
        <end position="150"/>
    </location>
</feature>
<dbReference type="Gene3D" id="1.20.120.1630">
    <property type="match status" value="1"/>
</dbReference>
<name>A0ABR3WQB2_9PEZI</name>
<dbReference type="Pfam" id="PF02544">
    <property type="entry name" value="Steroid_dh"/>
    <property type="match status" value="1"/>
</dbReference>
<keyword evidence="8 9" id="KW-0472">Membrane</keyword>
<keyword evidence="6" id="KW-0560">Oxidoreductase</keyword>
<evidence type="ECO:0000256" key="8">
    <source>
        <dbReference type="ARBA" id="ARBA00023136"/>
    </source>
</evidence>
<feature type="transmembrane region" description="Helical" evidence="9">
    <location>
        <begin position="101"/>
        <end position="120"/>
    </location>
</feature>
<evidence type="ECO:0000256" key="7">
    <source>
        <dbReference type="ARBA" id="ARBA00023098"/>
    </source>
</evidence>
<organism evidence="11 12">
    <name type="scientific">Phialemonium thermophilum</name>
    <dbReference type="NCBI Taxonomy" id="223376"/>
    <lineage>
        <taxon>Eukaryota</taxon>
        <taxon>Fungi</taxon>
        <taxon>Dikarya</taxon>
        <taxon>Ascomycota</taxon>
        <taxon>Pezizomycotina</taxon>
        <taxon>Sordariomycetes</taxon>
        <taxon>Sordariomycetidae</taxon>
        <taxon>Cephalothecales</taxon>
        <taxon>Cephalothecaceae</taxon>
        <taxon>Phialemonium</taxon>
    </lineage>
</organism>
<evidence type="ECO:0000256" key="4">
    <source>
        <dbReference type="ARBA" id="ARBA00022692"/>
    </source>
</evidence>
<dbReference type="EMBL" id="JAZHXJ010000282">
    <property type="protein sequence ID" value="KAL1865846.1"/>
    <property type="molecule type" value="Genomic_DNA"/>
</dbReference>
<keyword evidence="7" id="KW-0443">Lipid metabolism</keyword>
<evidence type="ECO:0000256" key="2">
    <source>
        <dbReference type="ARBA" id="ARBA00007742"/>
    </source>
</evidence>
<dbReference type="InterPro" id="IPR001104">
    <property type="entry name" value="3-oxo-5_a-steroid_4-DH_C"/>
</dbReference>
<feature type="transmembrane region" description="Helical" evidence="9">
    <location>
        <begin position="172"/>
        <end position="193"/>
    </location>
</feature>